<dbReference type="EMBL" id="FOND01000009">
    <property type="protein sequence ID" value="SFF13327.1"/>
    <property type="molecule type" value="Genomic_DNA"/>
</dbReference>
<feature type="region of interest" description="Disordered" evidence="2">
    <location>
        <begin position="22"/>
        <end position="56"/>
    </location>
</feature>
<dbReference type="STRING" id="1798228.SAMN05216574_10962"/>
<feature type="signal peptide" evidence="4">
    <location>
        <begin position="1"/>
        <end position="19"/>
    </location>
</feature>
<keyword evidence="3" id="KW-0812">Transmembrane</keyword>
<keyword evidence="3" id="KW-1133">Transmembrane helix</keyword>
<feature type="domain" description="DUF4349" evidence="5">
    <location>
        <begin position="59"/>
        <end position="269"/>
    </location>
</feature>
<feature type="chain" id="PRO_5038861563" description="DUF4349 domain-containing protein" evidence="4">
    <location>
        <begin position="20"/>
        <end position="297"/>
    </location>
</feature>
<evidence type="ECO:0000256" key="4">
    <source>
        <dbReference type="SAM" id="SignalP"/>
    </source>
</evidence>
<proteinExistence type="predicted"/>
<evidence type="ECO:0000256" key="2">
    <source>
        <dbReference type="SAM" id="MobiDB-lite"/>
    </source>
</evidence>
<evidence type="ECO:0000313" key="6">
    <source>
        <dbReference type="EMBL" id="SFF13327.1"/>
    </source>
</evidence>
<gene>
    <name evidence="6" type="ORF">SAMN05216574_10962</name>
</gene>
<dbReference type="AlphaFoldDB" id="A0A1I2G8R7"/>
<protein>
    <recommendedName>
        <fullName evidence="5">DUF4349 domain-containing protein</fullName>
    </recommendedName>
</protein>
<evidence type="ECO:0000259" key="5">
    <source>
        <dbReference type="Pfam" id="PF14257"/>
    </source>
</evidence>
<keyword evidence="7" id="KW-1185">Reference proteome</keyword>
<reference evidence="7" key="1">
    <citation type="submission" date="2016-10" db="EMBL/GenBank/DDBJ databases">
        <authorList>
            <person name="Varghese N."/>
            <person name="Submissions S."/>
        </authorList>
    </citation>
    <scope>NUCLEOTIDE SEQUENCE [LARGE SCALE GENOMIC DNA]</scope>
    <source>
        <strain evidence="7">DSM 46838</strain>
    </source>
</reference>
<evidence type="ECO:0000256" key="3">
    <source>
        <dbReference type="SAM" id="Phobius"/>
    </source>
</evidence>
<feature type="compositionally biased region" description="Low complexity" evidence="2">
    <location>
        <begin position="35"/>
        <end position="54"/>
    </location>
</feature>
<evidence type="ECO:0000313" key="7">
    <source>
        <dbReference type="Proteomes" id="UP000198589"/>
    </source>
</evidence>
<dbReference type="PROSITE" id="PS51257">
    <property type="entry name" value="PROKAR_LIPOPROTEIN"/>
    <property type="match status" value="1"/>
</dbReference>
<dbReference type="Proteomes" id="UP000198589">
    <property type="component" value="Unassembled WGS sequence"/>
</dbReference>
<sequence>MRRLLGTAAVALAATILVGCTGPGSDSGAGGGTSFDGAAPEPAVPGGPEGAPADADADRQVVTTASATVAVEDPIGAAREVSELTESVGGWVEERIEQAAAVDGGAEGAVAELVVRVPAAELTEVLDELDDLGEVEHVSVSTTDVTATTVDLEARISALQTSVARLEALMDAAASTEALLAAEQALAERQQELESLESRQERLAGQVEVSTLRVQLRPFGVVPAGGPDDFGDGVGTGWRALVEALSSSVVVVGVLLPWLLVAGLLATVVLVPIRWARRRARRRAAVVAPAPESPSPD</sequence>
<feature type="compositionally biased region" description="Gly residues" evidence="2">
    <location>
        <begin position="22"/>
        <end position="34"/>
    </location>
</feature>
<name>A0A1I2G8R7_9ACTN</name>
<feature type="coiled-coil region" evidence="1">
    <location>
        <begin position="179"/>
        <end position="206"/>
    </location>
</feature>
<dbReference type="Pfam" id="PF14257">
    <property type="entry name" value="DUF4349"/>
    <property type="match status" value="1"/>
</dbReference>
<keyword evidence="1" id="KW-0175">Coiled coil</keyword>
<dbReference type="InterPro" id="IPR025645">
    <property type="entry name" value="DUF4349"/>
</dbReference>
<accession>A0A1I2G8R7</accession>
<organism evidence="6 7">
    <name type="scientific">Blastococcus tunisiensis</name>
    <dbReference type="NCBI Taxonomy" id="1798228"/>
    <lineage>
        <taxon>Bacteria</taxon>
        <taxon>Bacillati</taxon>
        <taxon>Actinomycetota</taxon>
        <taxon>Actinomycetes</taxon>
        <taxon>Geodermatophilales</taxon>
        <taxon>Geodermatophilaceae</taxon>
        <taxon>Blastococcus</taxon>
    </lineage>
</organism>
<feature type="transmembrane region" description="Helical" evidence="3">
    <location>
        <begin position="249"/>
        <end position="273"/>
    </location>
</feature>
<keyword evidence="4" id="KW-0732">Signal</keyword>
<evidence type="ECO:0000256" key="1">
    <source>
        <dbReference type="SAM" id="Coils"/>
    </source>
</evidence>
<keyword evidence="3" id="KW-0472">Membrane</keyword>
<dbReference type="RefSeq" id="WP_175527259.1">
    <property type="nucleotide sequence ID" value="NZ_FOND01000009.1"/>
</dbReference>